<name>A0A8H6DF84_9HYPO</name>
<evidence type="ECO:0000256" key="1">
    <source>
        <dbReference type="SAM" id="MobiDB-lite"/>
    </source>
</evidence>
<reference evidence="2 3" key="1">
    <citation type="submission" date="2020-05" db="EMBL/GenBank/DDBJ databases">
        <title>Identification and distribution of gene clusters putatively required for synthesis of sphingolipid metabolism inhibitors in phylogenetically diverse species of the filamentous fungus Fusarium.</title>
        <authorList>
            <person name="Kim H.-S."/>
            <person name="Busman M."/>
            <person name="Brown D.W."/>
            <person name="Divon H."/>
            <person name="Uhlig S."/>
            <person name="Proctor R.H."/>
        </authorList>
    </citation>
    <scope>NUCLEOTIDE SEQUENCE [LARGE SCALE GENOMIC DNA]</scope>
    <source>
        <strain evidence="2 3">NRRL 66235</strain>
    </source>
</reference>
<dbReference type="OrthoDB" id="10625394at2759"/>
<accession>A0A8H6DF84</accession>
<dbReference type="Proteomes" id="UP000544331">
    <property type="component" value="Unassembled WGS sequence"/>
</dbReference>
<gene>
    <name evidence="2" type="ORF">FMUND_7243</name>
</gene>
<comment type="caution">
    <text evidence="2">The sequence shown here is derived from an EMBL/GenBank/DDBJ whole genome shotgun (WGS) entry which is preliminary data.</text>
</comment>
<protein>
    <submittedName>
        <fullName evidence="2">Uncharacterized protein</fullName>
    </submittedName>
</protein>
<feature type="region of interest" description="Disordered" evidence="1">
    <location>
        <begin position="147"/>
        <end position="168"/>
    </location>
</feature>
<keyword evidence="3" id="KW-1185">Reference proteome</keyword>
<evidence type="ECO:0000313" key="2">
    <source>
        <dbReference type="EMBL" id="KAF5714674.1"/>
    </source>
</evidence>
<evidence type="ECO:0000313" key="3">
    <source>
        <dbReference type="Proteomes" id="UP000544331"/>
    </source>
</evidence>
<dbReference type="EMBL" id="JAAOAN010000237">
    <property type="protein sequence ID" value="KAF5714674.1"/>
    <property type="molecule type" value="Genomic_DNA"/>
</dbReference>
<proteinExistence type="predicted"/>
<feature type="compositionally biased region" description="Polar residues" evidence="1">
    <location>
        <begin position="158"/>
        <end position="168"/>
    </location>
</feature>
<sequence length="168" mass="18888">MTVDVRPVLGGLLKRLGGVPFRIDLLHDTFQAVDMRLPAIRPSAAWNPESIQGHHRQSNGRYLSRHPQQAAHHPDYAVLCAGQYQKRLNKIIFSSIKLLASSHGRRRVMSKDKEKAQGTGFAVERQVPGWRCCSQLLVNIRTLSTSDRLAPERDDPESTSNWETPTLA</sequence>
<dbReference type="AlphaFoldDB" id="A0A8H6DF84"/>
<organism evidence="2 3">
    <name type="scientific">Fusarium mundagurra</name>
    <dbReference type="NCBI Taxonomy" id="1567541"/>
    <lineage>
        <taxon>Eukaryota</taxon>
        <taxon>Fungi</taxon>
        <taxon>Dikarya</taxon>
        <taxon>Ascomycota</taxon>
        <taxon>Pezizomycotina</taxon>
        <taxon>Sordariomycetes</taxon>
        <taxon>Hypocreomycetidae</taxon>
        <taxon>Hypocreales</taxon>
        <taxon>Nectriaceae</taxon>
        <taxon>Fusarium</taxon>
        <taxon>Fusarium fujikuroi species complex</taxon>
    </lineage>
</organism>